<evidence type="ECO:0008006" key="3">
    <source>
        <dbReference type="Google" id="ProtNLM"/>
    </source>
</evidence>
<dbReference type="Pfam" id="PF08897">
    <property type="entry name" value="DUF1841"/>
    <property type="match status" value="1"/>
</dbReference>
<dbReference type="EMBL" id="LT837803">
    <property type="protein sequence ID" value="SMB24803.1"/>
    <property type="molecule type" value="Genomic_DNA"/>
</dbReference>
<evidence type="ECO:0000313" key="1">
    <source>
        <dbReference type="EMBL" id="SMB24803.1"/>
    </source>
</evidence>
<evidence type="ECO:0000313" key="2">
    <source>
        <dbReference type="Proteomes" id="UP000242886"/>
    </source>
</evidence>
<reference evidence="1" key="1">
    <citation type="submission" date="2017-03" db="EMBL/GenBank/DDBJ databases">
        <authorList>
            <consortium name="AG Boll"/>
        </authorList>
    </citation>
    <scope>NUCLEOTIDE SEQUENCE [LARGE SCALE GENOMIC DNA]</scope>
    <source>
        <strain evidence="1">Chol</strain>
    </source>
</reference>
<keyword evidence="2" id="KW-1185">Reference proteome</keyword>
<dbReference type="InterPro" id="IPR014993">
    <property type="entry name" value="DUF1841"/>
</dbReference>
<dbReference type="Proteomes" id="UP000242886">
    <property type="component" value="Chromosome SDENCHOL"/>
</dbReference>
<proteinExistence type="predicted"/>
<gene>
    <name evidence="1" type="ORF">SDENCHOL_11143</name>
</gene>
<accession>A0A7Z7HQC2</accession>
<dbReference type="AlphaFoldDB" id="A0A7Z7HQC2"/>
<dbReference type="RefSeq" id="WP_154716364.1">
    <property type="nucleotide sequence ID" value="NZ_LT837803.1"/>
</dbReference>
<sequence>MFNPSRDQARRFFIEAWHKRQQGLPMTQLELIAADLVSLHPEYHALLGDAQNAQADIDALLAREWTPEQGEANPFLHLSLHLAIEEQLSIDQPPGIRRLFEQLSRQHGERHAALHDVLECLGETVWRAQRDRAAPDGAAYLDCMRRKIRAAV</sequence>
<organism evidence="1 2">
    <name type="scientific">Sterolibacterium denitrificans</name>
    <dbReference type="NCBI Taxonomy" id="157592"/>
    <lineage>
        <taxon>Bacteria</taxon>
        <taxon>Pseudomonadati</taxon>
        <taxon>Pseudomonadota</taxon>
        <taxon>Betaproteobacteria</taxon>
        <taxon>Nitrosomonadales</taxon>
        <taxon>Sterolibacteriaceae</taxon>
        <taxon>Sterolibacterium</taxon>
    </lineage>
</organism>
<name>A0A7Z7HQC2_9PROT</name>
<protein>
    <recommendedName>
        <fullName evidence="3">DUF1841 domain-containing protein</fullName>
    </recommendedName>
</protein>